<dbReference type="InterPro" id="IPR029063">
    <property type="entry name" value="SAM-dependent_MTases_sf"/>
</dbReference>
<feature type="domain" description="Methyltransferase" evidence="1">
    <location>
        <begin position="41"/>
        <end position="139"/>
    </location>
</feature>
<dbReference type="CDD" id="cd02440">
    <property type="entry name" value="AdoMet_MTases"/>
    <property type="match status" value="1"/>
</dbReference>
<proteinExistence type="predicted"/>
<gene>
    <name evidence="2" type="ORF">ATL51_0291</name>
</gene>
<dbReference type="SUPFAM" id="SSF53335">
    <property type="entry name" value="S-adenosyl-L-methionine-dependent methyltransferases"/>
    <property type="match status" value="1"/>
</dbReference>
<dbReference type="Pfam" id="PF13649">
    <property type="entry name" value="Methyltransf_25"/>
    <property type="match status" value="1"/>
</dbReference>
<dbReference type="PANTHER" id="PTHR43591">
    <property type="entry name" value="METHYLTRANSFERASE"/>
    <property type="match status" value="1"/>
</dbReference>
<accession>A0AA44ZSG9</accession>
<name>A0AA44ZSG9_PSEA5</name>
<evidence type="ECO:0000313" key="3">
    <source>
        <dbReference type="Proteomes" id="UP000232453"/>
    </source>
</evidence>
<comment type="caution">
    <text evidence="2">The sequence shown here is derived from an EMBL/GenBank/DDBJ whole genome shotgun (WGS) entry which is preliminary data.</text>
</comment>
<dbReference type="EMBL" id="PHUJ01000002">
    <property type="protein sequence ID" value="PKB41328.1"/>
    <property type="molecule type" value="Genomic_DNA"/>
</dbReference>
<protein>
    <submittedName>
        <fullName evidence="2">Methyltransferase family protein</fullName>
    </submittedName>
</protein>
<evidence type="ECO:0000259" key="1">
    <source>
        <dbReference type="Pfam" id="PF13649"/>
    </source>
</evidence>
<dbReference type="AlphaFoldDB" id="A0AA44ZSG9"/>
<dbReference type="GO" id="GO:0008757">
    <property type="term" value="F:S-adenosylmethionine-dependent methyltransferase activity"/>
    <property type="evidence" value="ECO:0007669"/>
    <property type="project" value="InterPro"/>
</dbReference>
<dbReference type="InterPro" id="IPR041698">
    <property type="entry name" value="Methyltransf_25"/>
</dbReference>
<dbReference type="Proteomes" id="UP000232453">
    <property type="component" value="Unassembled WGS sequence"/>
</dbReference>
<sequence>MLMNRVETALVNSPPRRALQRFYETPTLLRLGGALSPDARVLEVGCGAGYGTELILRRFAAARVDAIDLDPAMVTRAKRRLAGYGERVRLATGDMTDLRTALDAEDNSYDAVFDFAIVHHVPDWRAALAEIVRVLKPGGRFYFDEVTAAALATRGYRWLFDHPTEDRFTASEFVAELERQGLQVGSRWRTRVRGHYLLGVAQRPYSDAAPR</sequence>
<organism evidence="2 3">
    <name type="scientific">Pseudonocardia alni</name>
    <name type="common">Amycolata alni</name>
    <dbReference type="NCBI Taxonomy" id="33907"/>
    <lineage>
        <taxon>Bacteria</taxon>
        <taxon>Bacillati</taxon>
        <taxon>Actinomycetota</taxon>
        <taxon>Actinomycetes</taxon>
        <taxon>Pseudonocardiales</taxon>
        <taxon>Pseudonocardiaceae</taxon>
        <taxon>Pseudonocardia</taxon>
    </lineage>
</organism>
<evidence type="ECO:0000313" key="2">
    <source>
        <dbReference type="EMBL" id="PKB41328.1"/>
    </source>
</evidence>
<keyword evidence="2" id="KW-0808">Transferase</keyword>
<dbReference type="Gene3D" id="3.40.50.150">
    <property type="entry name" value="Vaccinia Virus protein VP39"/>
    <property type="match status" value="1"/>
</dbReference>
<reference evidence="2 3" key="1">
    <citation type="submission" date="2017-11" db="EMBL/GenBank/DDBJ databases">
        <title>Sequencing the genomes of 1000 actinobacteria strains.</title>
        <authorList>
            <person name="Klenk H.-P."/>
        </authorList>
    </citation>
    <scope>NUCLEOTIDE SEQUENCE [LARGE SCALE GENOMIC DNA]</scope>
    <source>
        <strain evidence="2 3">DSM 44104</strain>
    </source>
</reference>
<keyword evidence="2" id="KW-0489">Methyltransferase</keyword>
<dbReference type="GO" id="GO:0032259">
    <property type="term" value="P:methylation"/>
    <property type="evidence" value="ECO:0007669"/>
    <property type="project" value="UniProtKB-KW"/>
</dbReference>